<keyword evidence="4" id="KW-0863">Zinc-finger</keyword>
<sequence>QSQNEFFQVIMRDTDRTGEMESVGNSKGRGHSARPSPNFEVIDGLLYRKKLERGFINYREVLDEDRRREAICTFHRRRPGQRHLSLEETYKCVADNYWWEGMYFEIRDFVLGCSECQTQHTKKKEVRTVCIRSQLCSSSSEEESSVLIFFFLLSNSQLFSVFFLSMVSRGCLTKTMASHSADMLNKLRSQREAGLFCDITLRTNGRSYSAHRAVLAAVSDHFQEIFTDMDYNDKIVFVCGTTNFYPRVSAGA</sequence>
<organism evidence="11 12">
    <name type="scientific">Sphaeramia orbicularis</name>
    <name type="common">orbiculate cardinalfish</name>
    <dbReference type="NCBI Taxonomy" id="375764"/>
    <lineage>
        <taxon>Eukaryota</taxon>
        <taxon>Metazoa</taxon>
        <taxon>Chordata</taxon>
        <taxon>Craniata</taxon>
        <taxon>Vertebrata</taxon>
        <taxon>Euteleostomi</taxon>
        <taxon>Actinopterygii</taxon>
        <taxon>Neopterygii</taxon>
        <taxon>Teleostei</taxon>
        <taxon>Neoteleostei</taxon>
        <taxon>Acanthomorphata</taxon>
        <taxon>Gobiaria</taxon>
        <taxon>Kurtiformes</taxon>
        <taxon>Apogonoidei</taxon>
        <taxon>Apogonidae</taxon>
        <taxon>Apogoninae</taxon>
        <taxon>Sphaeramia</taxon>
    </lineage>
</organism>
<dbReference type="InParanoid" id="A0A673AY59"/>
<reference evidence="11" key="1">
    <citation type="submission" date="2019-06" db="EMBL/GenBank/DDBJ databases">
        <authorList>
            <consortium name="Wellcome Sanger Institute Data Sharing"/>
        </authorList>
    </citation>
    <scope>NUCLEOTIDE SEQUENCE [LARGE SCALE GENOMIC DNA]</scope>
</reference>
<keyword evidence="8" id="KW-0804">Transcription</keyword>
<dbReference type="InterPro" id="IPR050457">
    <property type="entry name" value="ZnFinger_BTB_dom_contain"/>
</dbReference>
<dbReference type="AlphaFoldDB" id="A0A673AY59"/>
<dbReference type="Ensembl" id="ENSSORT00005034204.1">
    <property type="protein sequence ID" value="ENSSORP00005033297.1"/>
    <property type="gene ID" value="ENSSORG00005015767.1"/>
</dbReference>
<keyword evidence="12" id="KW-1185">Reference proteome</keyword>
<evidence type="ECO:0000256" key="1">
    <source>
        <dbReference type="ARBA" id="ARBA00004123"/>
    </source>
</evidence>
<protein>
    <recommendedName>
        <fullName evidence="10">BTB domain-containing protein</fullName>
    </recommendedName>
</protein>
<evidence type="ECO:0000256" key="2">
    <source>
        <dbReference type="ARBA" id="ARBA00022723"/>
    </source>
</evidence>
<dbReference type="Pfam" id="PF00651">
    <property type="entry name" value="BTB"/>
    <property type="match status" value="1"/>
</dbReference>
<keyword evidence="2" id="KW-0479">Metal-binding</keyword>
<dbReference type="InterPro" id="IPR011333">
    <property type="entry name" value="SKP1/BTB/POZ_sf"/>
</dbReference>
<comment type="subcellular location">
    <subcellularLocation>
        <location evidence="1">Nucleus</location>
    </subcellularLocation>
</comment>
<evidence type="ECO:0000259" key="10">
    <source>
        <dbReference type="PROSITE" id="PS50097"/>
    </source>
</evidence>
<keyword evidence="9" id="KW-0539">Nucleus</keyword>
<dbReference type="InterPro" id="IPR000210">
    <property type="entry name" value="BTB/POZ_dom"/>
</dbReference>
<keyword evidence="5" id="KW-0862">Zinc</keyword>
<dbReference type="GO" id="GO:0000978">
    <property type="term" value="F:RNA polymerase II cis-regulatory region sequence-specific DNA binding"/>
    <property type="evidence" value="ECO:0007669"/>
    <property type="project" value="TreeGrafter"/>
</dbReference>
<dbReference type="SUPFAM" id="SSF54695">
    <property type="entry name" value="POZ domain"/>
    <property type="match status" value="1"/>
</dbReference>
<evidence type="ECO:0000313" key="12">
    <source>
        <dbReference type="Proteomes" id="UP000472271"/>
    </source>
</evidence>
<keyword evidence="7" id="KW-0238">DNA-binding</keyword>
<dbReference type="InterPro" id="IPR041588">
    <property type="entry name" value="Integrase_H2C2"/>
</dbReference>
<dbReference type="GO" id="GO:0008270">
    <property type="term" value="F:zinc ion binding"/>
    <property type="evidence" value="ECO:0007669"/>
    <property type="project" value="UniProtKB-KW"/>
</dbReference>
<dbReference type="Gene3D" id="1.10.340.70">
    <property type="match status" value="1"/>
</dbReference>
<accession>A0A673AY59</accession>
<dbReference type="Proteomes" id="UP000472271">
    <property type="component" value="Chromosome 21"/>
</dbReference>
<evidence type="ECO:0000313" key="11">
    <source>
        <dbReference type="Ensembl" id="ENSSORP00005033297.1"/>
    </source>
</evidence>
<evidence type="ECO:0000256" key="6">
    <source>
        <dbReference type="ARBA" id="ARBA00023015"/>
    </source>
</evidence>
<evidence type="ECO:0000256" key="7">
    <source>
        <dbReference type="ARBA" id="ARBA00023125"/>
    </source>
</evidence>
<evidence type="ECO:0000256" key="5">
    <source>
        <dbReference type="ARBA" id="ARBA00022833"/>
    </source>
</evidence>
<feature type="domain" description="BTB" evidence="10">
    <location>
        <begin position="197"/>
        <end position="228"/>
    </location>
</feature>
<dbReference type="PANTHER" id="PTHR46105:SF5">
    <property type="entry name" value="ZINC FINGER AND BTB DOMAIN-CONTAINING PROTEIN 44 ISOFORM X1"/>
    <property type="match status" value="1"/>
</dbReference>
<evidence type="ECO:0000256" key="3">
    <source>
        <dbReference type="ARBA" id="ARBA00022737"/>
    </source>
</evidence>
<evidence type="ECO:0000256" key="9">
    <source>
        <dbReference type="ARBA" id="ARBA00023242"/>
    </source>
</evidence>
<evidence type="ECO:0000256" key="8">
    <source>
        <dbReference type="ARBA" id="ARBA00023163"/>
    </source>
</evidence>
<reference evidence="11" key="2">
    <citation type="submission" date="2025-08" db="UniProtKB">
        <authorList>
            <consortium name="Ensembl"/>
        </authorList>
    </citation>
    <scope>IDENTIFICATION</scope>
</reference>
<dbReference type="Pfam" id="PF17921">
    <property type="entry name" value="Integrase_H2C2"/>
    <property type="match status" value="1"/>
</dbReference>
<dbReference type="GO" id="GO:0000981">
    <property type="term" value="F:DNA-binding transcription factor activity, RNA polymerase II-specific"/>
    <property type="evidence" value="ECO:0007669"/>
    <property type="project" value="TreeGrafter"/>
</dbReference>
<dbReference type="PROSITE" id="PS50097">
    <property type="entry name" value="BTB"/>
    <property type="match status" value="1"/>
</dbReference>
<dbReference type="PANTHER" id="PTHR46105">
    <property type="entry name" value="AGAP004733-PA"/>
    <property type="match status" value="1"/>
</dbReference>
<proteinExistence type="predicted"/>
<keyword evidence="3" id="KW-0677">Repeat</keyword>
<dbReference type="GO" id="GO:0005634">
    <property type="term" value="C:nucleus"/>
    <property type="evidence" value="ECO:0007669"/>
    <property type="project" value="UniProtKB-SubCell"/>
</dbReference>
<reference evidence="11" key="3">
    <citation type="submission" date="2025-09" db="UniProtKB">
        <authorList>
            <consortium name="Ensembl"/>
        </authorList>
    </citation>
    <scope>IDENTIFICATION</scope>
</reference>
<keyword evidence="6" id="KW-0805">Transcription regulation</keyword>
<evidence type="ECO:0000256" key="4">
    <source>
        <dbReference type="ARBA" id="ARBA00022771"/>
    </source>
</evidence>
<name>A0A673AY59_9TELE</name>
<dbReference type="Gene3D" id="3.30.710.10">
    <property type="entry name" value="Potassium Channel Kv1.1, Chain A"/>
    <property type="match status" value="1"/>
</dbReference>